<feature type="region of interest" description="Disordered" evidence="3">
    <location>
        <begin position="817"/>
        <end position="841"/>
    </location>
</feature>
<feature type="compositionally biased region" description="Basic and acidic residues" evidence="3">
    <location>
        <begin position="749"/>
        <end position="764"/>
    </location>
</feature>
<feature type="region of interest" description="Disordered" evidence="3">
    <location>
        <begin position="340"/>
        <end position="380"/>
    </location>
</feature>
<feature type="compositionally biased region" description="Polar residues" evidence="3">
    <location>
        <begin position="1953"/>
        <end position="1967"/>
    </location>
</feature>
<feature type="compositionally biased region" description="Low complexity" evidence="3">
    <location>
        <begin position="1998"/>
        <end position="2015"/>
    </location>
</feature>
<dbReference type="Pfam" id="PF02145">
    <property type="entry name" value="Rap_GAP"/>
    <property type="match status" value="1"/>
</dbReference>
<feature type="domain" description="Rap-GAP" evidence="4">
    <location>
        <begin position="1692"/>
        <end position="1900"/>
    </location>
</feature>
<feature type="compositionally biased region" description="Polar residues" evidence="3">
    <location>
        <begin position="771"/>
        <end position="787"/>
    </location>
</feature>
<feature type="region of interest" description="Disordered" evidence="3">
    <location>
        <begin position="1"/>
        <end position="30"/>
    </location>
</feature>
<feature type="compositionally biased region" description="Basic and acidic residues" evidence="3">
    <location>
        <begin position="712"/>
        <end position="723"/>
    </location>
</feature>
<dbReference type="SUPFAM" id="SSF48371">
    <property type="entry name" value="ARM repeat"/>
    <property type="match status" value="1"/>
</dbReference>
<evidence type="ECO:0000256" key="1">
    <source>
        <dbReference type="ARBA" id="ARBA00022468"/>
    </source>
</evidence>
<feature type="compositionally biased region" description="Basic and acidic residues" evidence="3">
    <location>
        <begin position="1968"/>
        <end position="1978"/>
    </location>
</feature>
<evidence type="ECO:0000256" key="2">
    <source>
        <dbReference type="ARBA" id="ARBA00022553"/>
    </source>
</evidence>
<feature type="compositionally biased region" description="Basic and acidic residues" evidence="3">
    <location>
        <begin position="913"/>
        <end position="926"/>
    </location>
</feature>
<dbReference type="FunFam" id="3.40.50.11210:FF:000001">
    <property type="entry name" value="Ral GTPase-activating protein subunit alpha-1 isoform 1"/>
    <property type="match status" value="1"/>
</dbReference>
<feature type="compositionally biased region" description="Polar residues" evidence="3">
    <location>
        <begin position="727"/>
        <end position="748"/>
    </location>
</feature>
<feature type="compositionally biased region" description="Polar residues" evidence="3">
    <location>
        <begin position="365"/>
        <end position="380"/>
    </location>
</feature>
<dbReference type="InterPro" id="IPR035974">
    <property type="entry name" value="Rap/Ran-GAP_sf"/>
</dbReference>
<dbReference type="Proteomes" id="UP001347796">
    <property type="component" value="Unassembled WGS sequence"/>
</dbReference>
<feature type="compositionally biased region" description="Basic and acidic residues" evidence="3">
    <location>
        <begin position="350"/>
        <end position="363"/>
    </location>
</feature>
<reference evidence="5 6" key="1">
    <citation type="submission" date="2024-01" db="EMBL/GenBank/DDBJ databases">
        <title>The genome of the rayed Mediterranean limpet Patella caerulea (Linnaeus, 1758).</title>
        <authorList>
            <person name="Anh-Thu Weber A."/>
            <person name="Halstead-Nussloch G."/>
        </authorList>
    </citation>
    <scope>NUCLEOTIDE SEQUENCE [LARGE SCALE GENOMIC DNA]</scope>
    <source>
        <strain evidence="5">AATW-2023a</strain>
        <tissue evidence="5">Whole specimen</tissue>
    </source>
</reference>
<organism evidence="5 6">
    <name type="scientific">Patella caerulea</name>
    <name type="common">Rayed Mediterranean limpet</name>
    <dbReference type="NCBI Taxonomy" id="87958"/>
    <lineage>
        <taxon>Eukaryota</taxon>
        <taxon>Metazoa</taxon>
        <taxon>Spiralia</taxon>
        <taxon>Lophotrochozoa</taxon>
        <taxon>Mollusca</taxon>
        <taxon>Gastropoda</taxon>
        <taxon>Patellogastropoda</taxon>
        <taxon>Patelloidea</taxon>
        <taxon>Patellidae</taxon>
        <taxon>Patella</taxon>
    </lineage>
</organism>
<evidence type="ECO:0000256" key="3">
    <source>
        <dbReference type="SAM" id="MobiDB-lite"/>
    </source>
</evidence>
<keyword evidence="1" id="KW-0343">GTPase activation</keyword>
<feature type="region of interest" description="Disordered" evidence="3">
    <location>
        <begin position="882"/>
        <end position="926"/>
    </location>
</feature>
<comment type="caution">
    <text evidence="5">The sequence shown here is derived from an EMBL/GenBank/DDBJ whole genome shotgun (WGS) entry which is preliminary data.</text>
</comment>
<dbReference type="PANTHER" id="PTHR10063:SF11">
    <property type="entry name" value="RHO GTPASE-ACTIVATING PROTEIN CG5521-RELATED"/>
    <property type="match status" value="1"/>
</dbReference>
<dbReference type="InterPro" id="IPR016024">
    <property type="entry name" value="ARM-type_fold"/>
</dbReference>
<dbReference type="Pfam" id="PF20412">
    <property type="entry name" value="RALGAPB_N"/>
    <property type="match status" value="1"/>
</dbReference>
<proteinExistence type="predicted"/>
<feature type="compositionally biased region" description="Basic and acidic residues" evidence="3">
    <location>
        <begin position="2018"/>
        <end position="2031"/>
    </location>
</feature>
<dbReference type="Gene3D" id="3.40.50.11210">
    <property type="entry name" value="Rap/Ran-GAP"/>
    <property type="match status" value="1"/>
</dbReference>
<keyword evidence="2" id="KW-0597">Phosphoprotein</keyword>
<dbReference type="GO" id="GO:0005634">
    <property type="term" value="C:nucleus"/>
    <property type="evidence" value="ECO:0007669"/>
    <property type="project" value="InterPro"/>
</dbReference>
<feature type="compositionally biased region" description="Basic residues" evidence="3">
    <location>
        <begin position="1984"/>
        <end position="1997"/>
    </location>
</feature>
<evidence type="ECO:0000259" key="4">
    <source>
        <dbReference type="PROSITE" id="PS50085"/>
    </source>
</evidence>
<dbReference type="InterPro" id="IPR000331">
    <property type="entry name" value="Rap/Ran_GAP_dom"/>
</dbReference>
<accession>A0AAN8JPT2</accession>
<feature type="compositionally biased region" description="Basic and acidic residues" evidence="3">
    <location>
        <begin position="13"/>
        <end position="30"/>
    </location>
</feature>
<keyword evidence="6" id="KW-1185">Reference proteome</keyword>
<dbReference type="PANTHER" id="PTHR10063">
    <property type="entry name" value="TUBERIN"/>
    <property type="match status" value="1"/>
</dbReference>
<name>A0AAN8JPT2_PATCE</name>
<feature type="region of interest" description="Disordered" evidence="3">
    <location>
        <begin position="1953"/>
        <end position="2031"/>
    </location>
</feature>
<dbReference type="EMBL" id="JAZGQO010000007">
    <property type="protein sequence ID" value="KAK6182372.1"/>
    <property type="molecule type" value="Genomic_DNA"/>
</dbReference>
<feature type="region of interest" description="Disordered" evidence="3">
    <location>
        <begin position="703"/>
        <end position="804"/>
    </location>
</feature>
<dbReference type="GO" id="GO:0005737">
    <property type="term" value="C:cytoplasm"/>
    <property type="evidence" value="ECO:0007669"/>
    <property type="project" value="TreeGrafter"/>
</dbReference>
<dbReference type="InterPro" id="IPR027107">
    <property type="entry name" value="Tuberin/Ral-act_asu"/>
</dbReference>
<feature type="compositionally biased region" description="Low complexity" evidence="3">
    <location>
        <begin position="888"/>
        <end position="909"/>
    </location>
</feature>
<evidence type="ECO:0000313" key="5">
    <source>
        <dbReference type="EMBL" id="KAK6182372.1"/>
    </source>
</evidence>
<evidence type="ECO:0000313" key="6">
    <source>
        <dbReference type="Proteomes" id="UP001347796"/>
    </source>
</evidence>
<gene>
    <name evidence="5" type="ORF">SNE40_010078</name>
</gene>
<sequence>MSSALSMFRKSASHGDVKKSAQKVADPKKDTATRLKHLRTVLETYRYDVQEAKRFFQDNYSHIYYIFYDNFSTIEADLKQRANKAHREELESILVIFERILYLIPELIHKRWMFHSIGGILKKLLHPGNCIKLRREGMRLYIIWYQILQDNASEECHQIFLQLVPGLGDGQHQEALLNRIPTTPDIEKTDPFLSPLTCSGMIAAGEITPILPSIGEKMPDNITKYFLDALLACLVSEVVKIEWMNKEMKESSFIFLFNKFKQFYLPWLLPNIQRDRDIYEPVLELPRMRSMEEMGRQDRPINVSECRDSFIRWLANFTLMSKKPLATPAHNKGIFRPILTDASSTTSNSEDEKRESSELKEDNTDNVPGSNTSTLSAGTQYSEKDLHNLSHEEHTLSEYEIVRSVLFSTRENVNIIHECFRQALLFSFQHADAIRRVITVYKEWFQHVDKRPVFMCEPLSEVEVLDRGSTPDLLHSSLSDIVEEGSSDESPNASNLSMARQGLFPEGTDKPRYIRNASYLGAVQELADEGSDNKQFDVRAGMQKILQVFITNSANIFLLETTDDCSLQEQVDLCKRVLNIYRYLVMNVTLNQSTWEQMLVVLLRVTSGVLKLHPPTERHKSLGGRLAQPIFQTLIVTWIKANLNVLIPVELWDEFLQVLASLTSWMEVVKEWAKTMETLTRVLANQVYGLHLYDLPLERLSEQKEKRKRGKESRSRSVCDKGFSRSWGRNESGSTLRGSTNSAPSSDSPFERGKYRSDGSMKSKHELHKQLSLSGEPSPAHSRTGSDPSEIMLRSSSEGNIADPRELLEKLRGASFDNEETSPTSGMPACDTPISPTEPGATAAMEDDEVARITTTSTCTAELANGQFIECSADDMSLDKSDYDHLTSRVSRSPSPVSQSGSASPSPTSEMTLPHKDSPTPDRDSLHIDMMAGADESRSGDLDESKSVLCGGTVTGWMPDVAVILWKRMLGCLGDVNKIEDPVIHASVFEYLSDLQDTLHRMRENLGVTVDNMISPATPVLIPHQQKFAAWLFECLKLDNRYKEGKLLAYQQLCQIMLQRHDITPSLEILSQYYNVLHHGLVSPDQDVANVLIRNCGPKYFGCSLPASHLLMLDFIYAAKTIITAMDVREPPRAEAVSMLGSLICFPNHFHEMPVLKPNSVERMILTRSDMKNHIIDSLLVAGKREPAGLARCVAVSSIGIFLYEELTHGTLHPKIKDGIDILLAALKCVNRKVAKVASDMLMLLCDHTDKLLTYHTYLPKKIVEVIISTISSLISTQESSSQEEEKRLIVLMMFSLVEWCMKIPVYLLMETTDTDRSCLYKVFRVLHSAVTGHSTTSLPRSANSLSDFMQDSDFSNVTDNNPAVVNSSPKSHTSESVLEDLTNLPEAPNVFDPPCKPETDIVKLAARTLMKHLVNHLCHFPMGSGPARLNTLVQEQHDIPDYLDEDLKPDIFSAANVQFFVLNRRCLVSFVELPAKEAPGGGVTAGLTTAKTVCRVIVRDVGGNFCWESSVLYSPPWCKKGSSLHNAQLLLGKTTESELEPLLIQEDSDIALPTPSVKRSPNILPMFENTGEDDNLDDLLCYIGHTSPECLLRLGKPLNINPPIPEDLCDQAEGMMTSMVLDQRQAELEYYKHHKADVSMLAKPELPDEMEDPISPFQMCRMLLDQMGLMSWEKRCQFDLLKKTDKLLRELKNLDNQKCRETHKIAVIYVATGQEDKNSILSNTSGSRDFESFVAGLGWEVDLELHQGFIGGLQKNKTTGDTAPYYATSTCEVIFHVSTRIPVGTDESKHVKMRHLGNDEVHIVWSEHTRDYRRGIIPTEFGDVIIIIYPLSCGLYRIQINRKSEVPYFGPLFDGAIVDSKVLPGLVRATAINASRIKRSLMPFFHSFYEERAKCLETIIQQNTENTTFEDFAAHIFAPVLPTNSAIVDTTVPSETSSGSLSDTVLSDISGLASPSTLRQGRGSDSGTEKIEREKSDSSILRTAKRFSMKARRSSTHRMSSSSSPPETPTLSKSKGSVKEKKIITKEMHI</sequence>
<dbReference type="GO" id="GO:0051056">
    <property type="term" value="P:regulation of small GTPase mediated signal transduction"/>
    <property type="evidence" value="ECO:0007669"/>
    <property type="project" value="InterPro"/>
</dbReference>
<protein>
    <recommendedName>
        <fullName evidence="4">Rap-GAP domain-containing protein</fullName>
    </recommendedName>
</protein>
<dbReference type="InterPro" id="IPR046859">
    <property type="entry name" value="RGPA/RALGAPB_N"/>
</dbReference>
<dbReference type="PROSITE" id="PS50085">
    <property type="entry name" value="RAPGAP"/>
    <property type="match status" value="1"/>
</dbReference>
<dbReference type="GO" id="GO:0005096">
    <property type="term" value="F:GTPase activator activity"/>
    <property type="evidence" value="ECO:0007669"/>
    <property type="project" value="UniProtKB-KW"/>
</dbReference>
<dbReference type="SUPFAM" id="SSF111347">
    <property type="entry name" value="Rap/Ran-GAP"/>
    <property type="match status" value="1"/>
</dbReference>